<dbReference type="Proteomes" id="UP000299102">
    <property type="component" value="Unassembled WGS sequence"/>
</dbReference>
<name>A0A4C1ZBW1_EUMVA</name>
<proteinExistence type="predicted"/>
<reference evidence="1 2" key="1">
    <citation type="journal article" date="2019" name="Commun. Biol.">
        <title>The bagworm genome reveals a unique fibroin gene that provides high tensile strength.</title>
        <authorList>
            <person name="Kono N."/>
            <person name="Nakamura H."/>
            <person name="Ohtoshi R."/>
            <person name="Tomita M."/>
            <person name="Numata K."/>
            <person name="Arakawa K."/>
        </authorList>
    </citation>
    <scope>NUCLEOTIDE SEQUENCE [LARGE SCALE GENOMIC DNA]</scope>
</reference>
<dbReference type="EMBL" id="BGZK01001678">
    <property type="protein sequence ID" value="GBP84429.1"/>
    <property type="molecule type" value="Genomic_DNA"/>
</dbReference>
<dbReference type="OrthoDB" id="10017160at2759"/>
<evidence type="ECO:0000313" key="2">
    <source>
        <dbReference type="Proteomes" id="UP000299102"/>
    </source>
</evidence>
<evidence type="ECO:0000313" key="1">
    <source>
        <dbReference type="EMBL" id="GBP84429.1"/>
    </source>
</evidence>
<accession>A0A4C1ZBW1</accession>
<gene>
    <name evidence="1" type="ORF">EVAR_86425_1</name>
</gene>
<comment type="caution">
    <text evidence="1">The sequence shown here is derived from an EMBL/GenBank/DDBJ whole genome shotgun (WGS) entry which is preliminary data.</text>
</comment>
<protein>
    <submittedName>
        <fullName evidence="1">Uncharacterized protein</fullName>
    </submittedName>
</protein>
<organism evidence="1 2">
    <name type="scientific">Eumeta variegata</name>
    <name type="common">Bagworm moth</name>
    <name type="synonym">Eumeta japonica</name>
    <dbReference type="NCBI Taxonomy" id="151549"/>
    <lineage>
        <taxon>Eukaryota</taxon>
        <taxon>Metazoa</taxon>
        <taxon>Ecdysozoa</taxon>
        <taxon>Arthropoda</taxon>
        <taxon>Hexapoda</taxon>
        <taxon>Insecta</taxon>
        <taxon>Pterygota</taxon>
        <taxon>Neoptera</taxon>
        <taxon>Endopterygota</taxon>
        <taxon>Lepidoptera</taxon>
        <taxon>Glossata</taxon>
        <taxon>Ditrysia</taxon>
        <taxon>Tineoidea</taxon>
        <taxon>Psychidae</taxon>
        <taxon>Oiketicinae</taxon>
        <taxon>Eumeta</taxon>
    </lineage>
</organism>
<sequence length="138" mass="15818">MEEMLHGSSMSSQSQAWKSTIKVVTTLVTVFNLHLRGDPNIQVAYKAQYKDRGRLLSRQESYNGLRLAFHEESPSIATVYNWLNELERSRINLTDALREGRRSTATTEDNISAVQLKIEPDEVPADLAKLRYRYWSSA</sequence>
<keyword evidence="2" id="KW-1185">Reference proteome</keyword>
<dbReference type="AlphaFoldDB" id="A0A4C1ZBW1"/>